<name>A0A2G9HVQ5_9LAMI</name>
<dbReference type="PANTHER" id="PTHR47284">
    <property type="entry name" value="FATTY-ACID-BINDING PROTEIN 2"/>
    <property type="match status" value="1"/>
</dbReference>
<protein>
    <submittedName>
        <fullName evidence="3">Chalcone isomerase</fullName>
        <ecNumber evidence="3">5.5.1.6</ecNumber>
    </submittedName>
</protein>
<accession>A0A2G9HVQ5</accession>
<reference evidence="4" key="1">
    <citation type="journal article" date="2018" name="Gigascience">
        <title>Genome assembly of the Pink Ipe (Handroanthus impetiginosus, Bignoniaceae), a highly valued, ecologically keystone Neotropical timber forest tree.</title>
        <authorList>
            <person name="Silva-Junior O.B."/>
            <person name="Grattapaglia D."/>
            <person name="Novaes E."/>
            <person name="Collevatti R.G."/>
        </authorList>
    </citation>
    <scope>NUCLEOTIDE SEQUENCE [LARGE SCALE GENOMIC DNA]</scope>
    <source>
        <strain evidence="4">cv. UFG-1</strain>
    </source>
</reference>
<dbReference type="EMBL" id="NKXS01000916">
    <property type="protein sequence ID" value="PIN21594.1"/>
    <property type="molecule type" value="Genomic_DNA"/>
</dbReference>
<evidence type="ECO:0000313" key="3">
    <source>
        <dbReference type="EMBL" id="PIN21594.1"/>
    </source>
</evidence>
<evidence type="ECO:0000259" key="2">
    <source>
        <dbReference type="Pfam" id="PF16035"/>
    </source>
</evidence>
<dbReference type="PANTHER" id="PTHR47284:SF3">
    <property type="entry name" value="FATTY-ACID-BINDING PROTEIN 2"/>
    <property type="match status" value="1"/>
</dbReference>
<comment type="similarity">
    <text evidence="1">Belongs to the chalcone isomerase family.</text>
</comment>
<dbReference type="Gene3D" id="1.10.890.20">
    <property type="match status" value="1"/>
</dbReference>
<dbReference type="Gene3D" id="3.50.70.10">
    <property type="match status" value="1"/>
</dbReference>
<keyword evidence="3" id="KW-0413">Isomerase</keyword>
<dbReference type="OrthoDB" id="18193at2759"/>
<keyword evidence="4" id="KW-1185">Reference proteome</keyword>
<dbReference type="InterPro" id="IPR036298">
    <property type="entry name" value="Chalcone_isomerase_sf"/>
</dbReference>
<dbReference type="InterPro" id="IPR016087">
    <property type="entry name" value="Chalcone_isomerase"/>
</dbReference>
<dbReference type="SUPFAM" id="SSF54626">
    <property type="entry name" value="Chalcone isomerase"/>
    <property type="match status" value="1"/>
</dbReference>
<evidence type="ECO:0000313" key="4">
    <source>
        <dbReference type="Proteomes" id="UP000231279"/>
    </source>
</evidence>
<sequence>MDWFAGSLALKEAVNNMSRFVGALGICFASGSNSNINRKLRGNHFGSRSNFSNHSTQVKHISSVRHAVPGFCWKSEHRTGPVNPVVFAKISSVALKQMCREAERLQSHPLISIAAALVQPFCNVISNVLALPLESSSVEAERCMDQRSQGCGPCSELYLQSSALANTMELRTGVEFPSILDDIMSGERNSRFIPEVLVGTGSRSVTIFRIKTLSVYAFGFYVDPYDVCEKLGSKYAYILDNELNKRQDFYQDLLREDINMTIRLVVNCNGIKINTVKDAFENSLRGRVEKTNPDADLSCIETFGSMFSQDMPINMGTTINFRRTADGDLITEVDGNHIGAVQSKDLCRAFFDMYIGDLPVCEQTKEEIGKNVLNIIKMC</sequence>
<dbReference type="EC" id="5.5.1.6" evidence="3"/>
<organism evidence="3 4">
    <name type="scientific">Handroanthus impetiginosus</name>
    <dbReference type="NCBI Taxonomy" id="429701"/>
    <lineage>
        <taxon>Eukaryota</taxon>
        <taxon>Viridiplantae</taxon>
        <taxon>Streptophyta</taxon>
        <taxon>Embryophyta</taxon>
        <taxon>Tracheophyta</taxon>
        <taxon>Spermatophyta</taxon>
        <taxon>Magnoliopsida</taxon>
        <taxon>eudicotyledons</taxon>
        <taxon>Gunneridae</taxon>
        <taxon>Pentapetalae</taxon>
        <taxon>asterids</taxon>
        <taxon>lamiids</taxon>
        <taxon>Lamiales</taxon>
        <taxon>Bignoniaceae</taxon>
        <taxon>Crescentiina</taxon>
        <taxon>Tabebuia alliance</taxon>
        <taxon>Handroanthus</taxon>
    </lineage>
</organism>
<dbReference type="STRING" id="429701.A0A2G9HVQ5"/>
<comment type="caution">
    <text evidence="3">The sequence shown here is derived from an EMBL/GenBank/DDBJ whole genome shotgun (WGS) entry which is preliminary data.</text>
</comment>
<evidence type="ECO:0000256" key="1">
    <source>
        <dbReference type="ARBA" id="ARBA00007166"/>
    </source>
</evidence>
<gene>
    <name evidence="3" type="ORF">CDL12_05702</name>
</gene>
<dbReference type="Proteomes" id="UP000231279">
    <property type="component" value="Unassembled WGS sequence"/>
</dbReference>
<proteinExistence type="inferred from homology"/>
<dbReference type="InterPro" id="IPR016089">
    <property type="entry name" value="Chalcone_isomerase_bundle_sf"/>
</dbReference>
<dbReference type="GO" id="GO:0009570">
    <property type="term" value="C:chloroplast stroma"/>
    <property type="evidence" value="ECO:0007669"/>
    <property type="project" value="TreeGrafter"/>
</dbReference>
<dbReference type="AlphaFoldDB" id="A0A2G9HVQ5"/>
<dbReference type="GO" id="GO:0045430">
    <property type="term" value="F:chalcone isomerase activity"/>
    <property type="evidence" value="ECO:0007669"/>
    <property type="project" value="UniProtKB-EC"/>
</dbReference>
<dbReference type="InterPro" id="IPR016088">
    <property type="entry name" value="Chalcone_isomerase_3-sand"/>
</dbReference>
<feature type="domain" description="Chalcone isomerase" evidence="2">
    <location>
        <begin position="196"/>
        <end position="368"/>
    </location>
</feature>
<dbReference type="GO" id="GO:0005504">
    <property type="term" value="F:fatty acid binding"/>
    <property type="evidence" value="ECO:0007669"/>
    <property type="project" value="TreeGrafter"/>
</dbReference>
<dbReference type="Pfam" id="PF16035">
    <property type="entry name" value="Chalcone_2"/>
    <property type="match status" value="1"/>
</dbReference>